<dbReference type="InterPro" id="IPR036661">
    <property type="entry name" value="Luciferase-like_sf"/>
</dbReference>
<dbReference type="Gene3D" id="3.20.20.30">
    <property type="entry name" value="Luciferase-like domain"/>
    <property type="match status" value="1"/>
</dbReference>
<dbReference type="PANTHER" id="PTHR43244">
    <property type="match status" value="1"/>
</dbReference>
<dbReference type="Pfam" id="PF00296">
    <property type="entry name" value="Bac_luciferase"/>
    <property type="match status" value="1"/>
</dbReference>
<reference evidence="3" key="1">
    <citation type="submission" date="2020-05" db="EMBL/GenBank/DDBJ databases">
        <title>Sulfur intermediates as new biogeochemical hubs in an aquatic model microbial ecosystem.</title>
        <authorList>
            <person name="Vigneron A."/>
        </authorList>
    </citation>
    <scope>NUCLEOTIDE SEQUENCE</scope>
    <source>
        <strain evidence="3">Bin.250</strain>
    </source>
</reference>
<protein>
    <submittedName>
        <fullName evidence="3">LLM class flavin-dependent oxidoreductase</fullName>
    </submittedName>
</protein>
<evidence type="ECO:0000313" key="4">
    <source>
        <dbReference type="Proteomes" id="UP000754644"/>
    </source>
</evidence>
<dbReference type="Proteomes" id="UP000754644">
    <property type="component" value="Unassembled WGS sequence"/>
</dbReference>
<sequence>MALKLGYLIPTRENIMSGDHGVDGLLARAKMVEQLGFASLWVGDSLFARPRHDPITMLAALGAVTSQIQIGSAVLLPALRNPVVLAQQLATIDQIAGGRLIVGAGIAGDTPRIREEFEAASVPFDKRVGRLIEGFSLCRALWKGEPVTWAGRWNVNEVTLAPLPAQPGGPPIWLAAGVPAGIRRCAQHYEGWMPIGPDVQGFQTGLSQLQEAADEFGRPLPTASIYLTVCVAENEQRAEAQIDEYLTEYYGIPPRVMRSI</sequence>
<dbReference type="EMBL" id="JABMOJ010000507">
    <property type="protein sequence ID" value="NQV66372.1"/>
    <property type="molecule type" value="Genomic_DNA"/>
</dbReference>
<name>A0A972W0I9_9GAMM</name>
<evidence type="ECO:0000313" key="3">
    <source>
        <dbReference type="EMBL" id="NQV66372.1"/>
    </source>
</evidence>
<dbReference type="SUPFAM" id="SSF51679">
    <property type="entry name" value="Bacterial luciferase-like"/>
    <property type="match status" value="1"/>
</dbReference>
<dbReference type="AlphaFoldDB" id="A0A972W0I9"/>
<accession>A0A972W0I9</accession>
<dbReference type="InterPro" id="IPR050564">
    <property type="entry name" value="F420-G6PD/mer"/>
</dbReference>
<dbReference type="InterPro" id="IPR011251">
    <property type="entry name" value="Luciferase-like_dom"/>
</dbReference>
<proteinExistence type="predicted"/>
<keyword evidence="1" id="KW-0560">Oxidoreductase</keyword>
<evidence type="ECO:0000256" key="1">
    <source>
        <dbReference type="ARBA" id="ARBA00023002"/>
    </source>
</evidence>
<organism evidence="3 4">
    <name type="scientific">SAR86 cluster bacterium</name>
    <dbReference type="NCBI Taxonomy" id="2030880"/>
    <lineage>
        <taxon>Bacteria</taxon>
        <taxon>Pseudomonadati</taxon>
        <taxon>Pseudomonadota</taxon>
        <taxon>Gammaproteobacteria</taxon>
        <taxon>SAR86 cluster</taxon>
    </lineage>
</organism>
<gene>
    <name evidence="3" type="ORF">HQ497_13505</name>
</gene>
<feature type="domain" description="Luciferase-like" evidence="2">
    <location>
        <begin position="4"/>
        <end position="247"/>
    </location>
</feature>
<dbReference type="PANTHER" id="PTHR43244:SF1">
    <property type="entry name" value="5,10-METHYLENETETRAHYDROMETHANOPTERIN REDUCTASE"/>
    <property type="match status" value="1"/>
</dbReference>
<evidence type="ECO:0000259" key="2">
    <source>
        <dbReference type="Pfam" id="PF00296"/>
    </source>
</evidence>
<dbReference type="GO" id="GO:0016705">
    <property type="term" value="F:oxidoreductase activity, acting on paired donors, with incorporation or reduction of molecular oxygen"/>
    <property type="evidence" value="ECO:0007669"/>
    <property type="project" value="InterPro"/>
</dbReference>
<comment type="caution">
    <text evidence="3">The sequence shown here is derived from an EMBL/GenBank/DDBJ whole genome shotgun (WGS) entry which is preliminary data.</text>
</comment>